<feature type="region of interest" description="Disordered" evidence="1">
    <location>
        <begin position="1102"/>
        <end position="1122"/>
    </location>
</feature>
<feature type="region of interest" description="Disordered" evidence="1">
    <location>
        <begin position="1168"/>
        <end position="1187"/>
    </location>
</feature>
<dbReference type="Proteomes" id="UP000053342">
    <property type="component" value="Unassembled WGS sequence"/>
</dbReference>
<feature type="region of interest" description="Disordered" evidence="1">
    <location>
        <begin position="97"/>
        <end position="123"/>
    </location>
</feature>
<feature type="region of interest" description="Disordered" evidence="1">
    <location>
        <begin position="1"/>
        <end position="60"/>
    </location>
</feature>
<evidence type="ECO:0000313" key="4">
    <source>
        <dbReference type="Proteomes" id="UP000053342"/>
    </source>
</evidence>
<dbReference type="HOGENOM" id="CLU_005537_1_1_1"/>
<feature type="compositionally biased region" description="Polar residues" evidence="1">
    <location>
        <begin position="1171"/>
        <end position="1187"/>
    </location>
</feature>
<feature type="region of interest" description="Disordered" evidence="1">
    <location>
        <begin position="432"/>
        <end position="453"/>
    </location>
</feature>
<dbReference type="PANTHER" id="PTHR35391:SF3">
    <property type="entry name" value="FINGER DOMAIN PROTEIN, PUTATIVE (AFU_ORTHOLOGUE AFUA_8G04300)-RELATED"/>
    <property type="match status" value="1"/>
</dbReference>
<feature type="compositionally biased region" description="Polar residues" evidence="1">
    <location>
        <begin position="40"/>
        <end position="59"/>
    </location>
</feature>
<dbReference type="OrthoDB" id="5315052at2759"/>
<protein>
    <recommendedName>
        <fullName evidence="2">C2H2-type domain-containing protein</fullName>
    </recommendedName>
</protein>
<keyword evidence="4" id="KW-1185">Reference proteome</keyword>
<reference evidence="3 4" key="1">
    <citation type="submission" date="2015-01" db="EMBL/GenBank/DDBJ databases">
        <title>The Genome Sequence of Exophiala oligosperma CBS72588.</title>
        <authorList>
            <consortium name="The Broad Institute Genomics Platform"/>
            <person name="Cuomo C."/>
            <person name="de Hoog S."/>
            <person name="Gorbushina A."/>
            <person name="Stielow B."/>
            <person name="Teixiera M."/>
            <person name="Abouelleil A."/>
            <person name="Chapman S.B."/>
            <person name="Priest M."/>
            <person name="Young S.K."/>
            <person name="Wortman J."/>
            <person name="Nusbaum C."/>
            <person name="Birren B."/>
        </authorList>
    </citation>
    <scope>NUCLEOTIDE SEQUENCE [LARGE SCALE GENOMIC DNA]</scope>
    <source>
        <strain evidence="3 4">CBS 72588</strain>
    </source>
</reference>
<dbReference type="InterPro" id="IPR058925">
    <property type="entry name" value="zf-C2H2_AcuF"/>
</dbReference>
<dbReference type="PROSITE" id="PS00028">
    <property type="entry name" value="ZINC_FINGER_C2H2_1"/>
    <property type="match status" value="1"/>
</dbReference>
<evidence type="ECO:0000259" key="2">
    <source>
        <dbReference type="PROSITE" id="PS00028"/>
    </source>
</evidence>
<dbReference type="EMBL" id="KN847332">
    <property type="protein sequence ID" value="KIW48072.1"/>
    <property type="molecule type" value="Genomic_DNA"/>
</dbReference>
<evidence type="ECO:0000313" key="3">
    <source>
        <dbReference type="EMBL" id="KIW48072.1"/>
    </source>
</evidence>
<evidence type="ECO:0000256" key="1">
    <source>
        <dbReference type="SAM" id="MobiDB-lite"/>
    </source>
</evidence>
<feature type="compositionally biased region" description="Polar residues" evidence="1">
    <location>
        <begin position="194"/>
        <end position="257"/>
    </location>
</feature>
<feature type="compositionally biased region" description="Acidic residues" evidence="1">
    <location>
        <begin position="296"/>
        <end position="310"/>
    </location>
</feature>
<dbReference type="SMART" id="SM00355">
    <property type="entry name" value="ZnF_C2H2"/>
    <property type="match status" value="3"/>
</dbReference>
<sequence length="1286" mass="141960">MSSTTSQHPVFTRPRLHSPQQSVSTTFRERRLQGQHGGSAPSQSHAHQRNPSVTSNPVQLSRLDSDPICAEQFMSLQATASPSSWNTPAHGHYIEESTSHHDSSFDDIFSTEGSSENHLSEETTPQEYIWEQQFLAYDSAHLHILDPYSATSYDPTSSALRPTEFEDAFGSSNDPLAKFSSSEDLRSHLMDTAAPSSFQPSTPAECGNQDSLRSMYTSSVPSGTLQGNNSQTLRVDTNRLRTPSPNHKVGTWQQTTAGKRAPSPVVMVSSYEAGDHGFSSNIQSTGKRDRGNASSDENEEELSDGGDADSESGKVETVSHLMPPDTNDIDRSRHGSSQREGLDPYVRTDEVTLSVKDIEERRQLEEKNAEVQTWLVTSETGSDVGEDFHLARRSPKGSRRRAHTVGAQFDALGRVYPDTHIPGPGVSIQVDSEEEYSDNESISSSQAQDHTQQMITQYHETGPSSMSPHALEALESSENAAFPTLEDEIAPDEQEPLPHQFYRRGPWQDPVRGPPSGTREQPNTSNAAAYKFNQEAVKWETASRAATWGTRRRLSESEVSSIVEGSQIRHLSLSKRGRERGNSLLNKARGLLPRRSSSNIKAEQIPEKGPATRTHTHRSSVGQVKPAQRMPSFSKPKSPPLDTGNAFKAMTDQLALIGRGNTIKQEPDTTTKTSRLRKSRSKSDTHRHTKSPGLTELMTRHGGPPVPTLASPMHEREPILAAQVIDNEDAQADDDDDDQTDEVAIRMDLTIKAEDILPTIEGFKDHTRKLNPRLEAYLIDRIGQDQIRRYKKLVEAKIKHTRSVQLNKNCTSGKFCFELGGDASLLAPRVSGKDPDSTQTQFQITSPADDEIDESGLADGVVTPALFPPGIPLPPVKRLPAEFECPLCFKVKKFQKPSDWTKHVHEDVQPFSCTFANCPESKSFKRKADWVRHENERHRHLEWWKCSVPECSHVCYRKDNFVQHLVREHKMTEPKIKGRGSGSSKIKPANSTVWQSGQEDNEVWRLIEECRHETQSKPKDEPCRFCGNICSSFKKLSVHMGKHMEQIAMPVLDLVNMRQVSPDTIVSPIEQPPAIPTTFAAYPLTANNVDMNNLSPYPNSAASAYQTSSAGQSPASMPSRMHNGGFHFEQQGYYSPHTIPSATQAQSLNDVCGGTGAYAQRDPNFMGTGDYMSSSLGTGQEHSLSPQDQLAIPRSQPATADYSHSTFGSAGVDFNQASLPTIYTSAQSMQGYMPQYSHSVLHGSSSQSPVAMTDATGLGLANMNQAYGYNIPSNGHGAGNMRYQKP</sequence>
<feature type="region of interest" description="Disordered" evidence="1">
    <location>
        <begin position="498"/>
        <end position="524"/>
    </location>
</feature>
<dbReference type="Pfam" id="PF26082">
    <property type="entry name" value="zf-C2H2_AcuF"/>
    <property type="match status" value="1"/>
</dbReference>
<feature type="region of interest" description="Disordered" evidence="1">
    <location>
        <begin position="193"/>
        <end position="348"/>
    </location>
</feature>
<feature type="compositionally biased region" description="Polar residues" evidence="1">
    <location>
        <begin position="439"/>
        <end position="453"/>
    </location>
</feature>
<dbReference type="InterPro" id="IPR013087">
    <property type="entry name" value="Znf_C2H2_type"/>
</dbReference>
<gene>
    <name evidence="3" type="ORF">PV06_00699</name>
</gene>
<dbReference type="STRING" id="215243.A0A0D2CE12"/>
<dbReference type="GeneID" id="27352773"/>
<dbReference type="PANTHER" id="PTHR35391">
    <property type="entry name" value="C2H2-TYPE DOMAIN-CONTAINING PROTEIN-RELATED"/>
    <property type="match status" value="1"/>
</dbReference>
<feature type="region of interest" description="Disordered" evidence="1">
    <location>
        <begin position="573"/>
        <end position="645"/>
    </location>
</feature>
<name>A0A0D2CE12_9EURO</name>
<feature type="domain" description="C2H2-type" evidence="2">
    <location>
        <begin position="946"/>
        <end position="969"/>
    </location>
</feature>
<feature type="region of interest" description="Disordered" evidence="1">
    <location>
        <begin position="973"/>
        <end position="994"/>
    </location>
</feature>
<feature type="compositionally biased region" description="Polar residues" evidence="1">
    <location>
        <begin position="112"/>
        <end position="123"/>
    </location>
</feature>
<dbReference type="VEuPathDB" id="FungiDB:PV06_00699"/>
<proteinExistence type="predicted"/>
<feature type="compositionally biased region" description="Polar residues" evidence="1">
    <location>
        <begin position="1102"/>
        <end position="1116"/>
    </location>
</feature>
<organism evidence="3 4">
    <name type="scientific">Exophiala oligosperma</name>
    <dbReference type="NCBI Taxonomy" id="215243"/>
    <lineage>
        <taxon>Eukaryota</taxon>
        <taxon>Fungi</taxon>
        <taxon>Dikarya</taxon>
        <taxon>Ascomycota</taxon>
        <taxon>Pezizomycotina</taxon>
        <taxon>Eurotiomycetes</taxon>
        <taxon>Chaetothyriomycetidae</taxon>
        <taxon>Chaetothyriales</taxon>
        <taxon>Herpotrichiellaceae</taxon>
        <taxon>Exophiala</taxon>
    </lineage>
</organism>
<dbReference type="RefSeq" id="XP_016268288.1">
    <property type="nucleotide sequence ID" value="XM_016401235.1"/>
</dbReference>
<feature type="region of interest" description="Disordered" evidence="1">
    <location>
        <begin position="657"/>
        <end position="702"/>
    </location>
</feature>
<accession>A0A0D2CE12</accession>